<dbReference type="PANTHER" id="PTHR34606">
    <property type="entry name" value="BON DOMAIN-CONTAINING PROTEIN"/>
    <property type="match status" value="1"/>
</dbReference>
<evidence type="ECO:0000256" key="1">
    <source>
        <dbReference type="SAM" id="SignalP"/>
    </source>
</evidence>
<dbReference type="InterPro" id="IPR051686">
    <property type="entry name" value="Lipoprotein_DolP"/>
</dbReference>
<feature type="domain" description="BON" evidence="2">
    <location>
        <begin position="96"/>
        <end position="168"/>
    </location>
</feature>
<sequence length="249" mass="26521">MKLRVAISSLTLASLLLVPAGLQAQSNDAQLQAQAKSALHKSAFKDVQVSAQNGTVVLSGTVKYYAQKVQAEKRVKTADGSATVENNIEVAGPNVPDEQLAEKLGREIANSRVGYGTTAFNAISVGVHNGVVVLEGSAYGPVDAETAYNLAANTAGVKKVINHIQIDPTSPLDDRIRRAEFRAIYGFPQLNRYALNPLKPIRIVVQNGHVTLEGVVDSKSDKQVAGIRANTVPGVFSVKNNLRVAGQER</sequence>
<dbReference type="Pfam" id="PF04972">
    <property type="entry name" value="BON"/>
    <property type="match status" value="3"/>
</dbReference>
<comment type="caution">
    <text evidence="3">The sequence shown here is derived from an EMBL/GenBank/DDBJ whole genome shotgun (WGS) entry which is preliminary data.</text>
</comment>
<accession>A0A7V5CSR9</accession>
<dbReference type="InterPro" id="IPR007055">
    <property type="entry name" value="BON_dom"/>
</dbReference>
<dbReference type="AlphaFoldDB" id="A0A7V5CSR9"/>
<gene>
    <name evidence="3" type="ORF">ENW50_03620</name>
</gene>
<feature type="domain" description="BON" evidence="2">
    <location>
        <begin position="172"/>
        <end position="246"/>
    </location>
</feature>
<evidence type="ECO:0000259" key="2">
    <source>
        <dbReference type="PROSITE" id="PS50914"/>
    </source>
</evidence>
<feature type="chain" id="PRO_5031367419" evidence="1">
    <location>
        <begin position="25"/>
        <end position="249"/>
    </location>
</feature>
<keyword evidence="1" id="KW-0732">Signal</keyword>
<dbReference type="PROSITE" id="PS50914">
    <property type="entry name" value="BON"/>
    <property type="match status" value="3"/>
</dbReference>
<proteinExistence type="predicted"/>
<dbReference type="EMBL" id="DTKL01000019">
    <property type="protein sequence ID" value="HGY93764.1"/>
    <property type="molecule type" value="Genomic_DNA"/>
</dbReference>
<dbReference type="PANTHER" id="PTHR34606:SF15">
    <property type="entry name" value="BON DOMAIN-CONTAINING PROTEIN"/>
    <property type="match status" value="1"/>
</dbReference>
<organism evidence="3">
    <name type="scientific">Acidobacterium capsulatum</name>
    <dbReference type="NCBI Taxonomy" id="33075"/>
    <lineage>
        <taxon>Bacteria</taxon>
        <taxon>Pseudomonadati</taxon>
        <taxon>Acidobacteriota</taxon>
        <taxon>Terriglobia</taxon>
        <taxon>Terriglobales</taxon>
        <taxon>Acidobacteriaceae</taxon>
        <taxon>Acidobacterium</taxon>
    </lineage>
</organism>
<feature type="signal peptide" evidence="1">
    <location>
        <begin position="1"/>
        <end position="24"/>
    </location>
</feature>
<protein>
    <submittedName>
        <fullName evidence="3">BON domain-containing protein</fullName>
    </submittedName>
</protein>
<dbReference type="Gene3D" id="3.30.1340.30">
    <property type="match status" value="3"/>
</dbReference>
<reference evidence="3" key="1">
    <citation type="journal article" date="2020" name="mSystems">
        <title>Genome- and Community-Level Interaction Insights into Carbon Utilization and Element Cycling Functions of Hydrothermarchaeota in Hydrothermal Sediment.</title>
        <authorList>
            <person name="Zhou Z."/>
            <person name="Liu Y."/>
            <person name="Xu W."/>
            <person name="Pan J."/>
            <person name="Luo Z.H."/>
            <person name="Li M."/>
        </authorList>
    </citation>
    <scope>NUCLEOTIDE SEQUENCE [LARGE SCALE GENOMIC DNA]</scope>
    <source>
        <strain evidence="3">SpSt-855</strain>
    </source>
</reference>
<evidence type="ECO:0000313" key="3">
    <source>
        <dbReference type="EMBL" id="HGY93764.1"/>
    </source>
</evidence>
<name>A0A7V5CSR9_9BACT</name>
<feature type="domain" description="BON" evidence="2">
    <location>
        <begin position="23"/>
        <end position="92"/>
    </location>
</feature>